<evidence type="ECO:0000313" key="2">
    <source>
        <dbReference type="Proteomes" id="UP000680279"/>
    </source>
</evidence>
<accession>A0ABQ4K5G7</accession>
<keyword evidence="2" id="KW-1185">Reference proteome</keyword>
<sequence length="52" mass="6319">MSIKDEKLLFLREMRRLLDDYERSPWNKKADIMEDVMVLAHALNKSYHQRPS</sequence>
<dbReference type="RefSeq" id="WP_018706614.1">
    <property type="nucleotide sequence ID" value="NZ_BOQT01000004.1"/>
</dbReference>
<comment type="caution">
    <text evidence="1">The sequence shown here is derived from an EMBL/GenBank/DDBJ whole genome shotgun (WGS) entry which is preliminary data.</text>
</comment>
<dbReference type="Proteomes" id="UP000680279">
    <property type="component" value="Unassembled WGS sequence"/>
</dbReference>
<gene>
    <name evidence="1" type="ORF">J1TS3_15220</name>
</gene>
<protein>
    <submittedName>
        <fullName evidence="1">Uncharacterized protein</fullName>
    </submittedName>
</protein>
<dbReference type="EMBL" id="BOQT01000004">
    <property type="protein sequence ID" value="GIN20388.1"/>
    <property type="molecule type" value="Genomic_DNA"/>
</dbReference>
<proteinExistence type="predicted"/>
<reference evidence="1 2" key="1">
    <citation type="submission" date="2021-03" db="EMBL/GenBank/DDBJ databases">
        <title>Antimicrobial resistance genes in bacteria isolated from Japanese honey, and their potential for conferring macrolide and lincosamide resistance in the American foulbrood pathogen Paenibacillus larvae.</title>
        <authorList>
            <person name="Okamoto M."/>
            <person name="Kumagai M."/>
            <person name="Kanamori H."/>
            <person name="Takamatsu D."/>
        </authorList>
    </citation>
    <scope>NUCLEOTIDE SEQUENCE [LARGE SCALE GENOMIC DNA]</scope>
    <source>
        <strain evidence="1 2">J1TS3</strain>
    </source>
</reference>
<evidence type="ECO:0000313" key="1">
    <source>
        <dbReference type="EMBL" id="GIN20388.1"/>
    </source>
</evidence>
<name>A0ABQ4K5G7_9BACI</name>
<organism evidence="1 2">
    <name type="scientific">Siminovitchia fordii</name>
    <dbReference type="NCBI Taxonomy" id="254759"/>
    <lineage>
        <taxon>Bacteria</taxon>
        <taxon>Bacillati</taxon>
        <taxon>Bacillota</taxon>
        <taxon>Bacilli</taxon>
        <taxon>Bacillales</taxon>
        <taxon>Bacillaceae</taxon>
        <taxon>Siminovitchia</taxon>
    </lineage>
</organism>